<dbReference type="Pfam" id="PF25042">
    <property type="entry name" value="DUF7787"/>
    <property type="match status" value="1"/>
</dbReference>
<feature type="domain" description="DUF7787" evidence="2">
    <location>
        <begin position="4"/>
        <end position="60"/>
    </location>
</feature>
<name>A0A067F7M9_CITSI</name>
<dbReference type="AlphaFoldDB" id="A0A067F7M9"/>
<accession>A0A067F7M9</accession>
<dbReference type="STRING" id="2711.A0A067F7M9"/>
<gene>
    <name evidence="3" type="ORF">CISIN_1g044107mg</name>
</gene>
<dbReference type="eggNOG" id="ENOG502S8UG">
    <property type="taxonomic scope" value="Eukaryota"/>
</dbReference>
<dbReference type="PaxDb" id="2711-XP_006469025.1"/>
<dbReference type="SMR" id="A0A067F7M9"/>
<dbReference type="EMBL" id="KK784913">
    <property type="protein sequence ID" value="KDO63343.1"/>
    <property type="molecule type" value="Genomic_DNA"/>
</dbReference>
<evidence type="ECO:0000313" key="3">
    <source>
        <dbReference type="EMBL" id="KDO63343.1"/>
    </source>
</evidence>
<feature type="region of interest" description="Disordered" evidence="1">
    <location>
        <begin position="181"/>
        <end position="204"/>
    </location>
</feature>
<evidence type="ECO:0000259" key="2">
    <source>
        <dbReference type="Pfam" id="PF25042"/>
    </source>
</evidence>
<sequence>MKEKNEKLYMEKYLEFFASRKQSDLKVEFLNRIISMHGFKRPRLPKNALSEAVSTIDLMNPSRSTLKENISPAMSLTLKQVMEDLNDLTWQECCVTSIKVLNSRQAQGTEDINHNNDNNNIKAFSVASKVSTSKQDVPVSASMTSLYAGFDVGAKPKKKRSNKLAPTSSLYGAAGADEIGDEKANELVPKRKRSKRVGVTFSLA</sequence>
<organism evidence="3 4">
    <name type="scientific">Citrus sinensis</name>
    <name type="common">Sweet orange</name>
    <name type="synonym">Citrus aurantium var. sinensis</name>
    <dbReference type="NCBI Taxonomy" id="2711"/>
    <lineage>
        <taxon>Eukaryota</taxon>
        <taxon>Viridiplantae</taxon>
        <taxon>Streptophyta</taxon>
        <taxon>Embryophyta</taxon>
        <taxon>Tracheophyta</taxon>
        <taxon>Spermatophyta</taxon>
        <taxon>Magnoliopsida</taxon>
        <taxon>eudicotyledons</taxon>
        <taxon>Gunneridae</taxon>
        <taxon>Pentapetalae</taxon>
        <taxon>rosids</taxon>
        <taxon>malvids</taxon>
        <taxon>Sapindales</taxon>
        <taxon>Rutaceae</taxon>
        <taxon>Aurantioideae</taxon>
        <taxon>Citrus</taxon>
    </lineage>
</organism>
<keyword evidence="4" id="KW-1185">Reference proteome</keyword>
<dbReference type="InterPro" id="IPR056689">
    <property type="entry name" value="DUF7787"/>
</dbReference>
<evidence type="ECO:0000313" key="4">
    <source>
        <dbReference type="Proteomes" id="UP000027120"/>
    </source>
</evidence>
<evidence type="ECO:0000256" key="1">
    <source>
        <dbReference type="SAM" id="MobiDB-lite"/>
    </source>
</evidence>
<reference evidence="3 4" key="1">
    <citation type="submission" date="2014-04" db="EMBL/GenBank/DDBJ databases">
        <authorList>
            <consortium name="International Citrus Genome Consortium"/>
            <person name="Gmitter F."/>
            <person name="Chen C."/>
            <person name="Farmerie W."/>
            <person name="Harkins T."/>
            <person name="Desany B."/>
            <person name="Mohiuddin M."/>
            <person name="Kodira C."/>
            <person name="Borodovsky M."/>
            <person name="Lomsadze A."/>
            <person name="Burns P."/>
            <person name="Jenkins J."/>
            <person name="Prochnik S."/>
            <person name="Shu S."/>
            <person name="Chapman J."/>
            <person name="Pitluck S."/>
            <person name="Schmutz J."/>
            <person name="Rokhsar D."/>
        </authorList>
    </citation>
    <scope>NUCLEOTIDE SEQUENCE</scope>
</reference>
<dbReference type="PANTHER" id="PTHR35096:SF8">
    <property type="entry name" value="OS03G0308600 PROTEIN"/>
    <property type="match status" value="1"/>
</dbReference>
<proteinExistence type="predicted"/>
<dbReference type="PANTHER" id="PTHR35096">
    <property type="entry name" value="BNAA08G28570D PROTEIN"/>
    <property type="match status" value="1"/>
</dbReference>
<protein>
    <recommendedName>
        <fullName evidence="2">DUF7787 domain-containing protein</fullName>
    </recommendedName>
</protein>
<dbReference type="Proteomes" id="UP000027120">
    <property type="component" value="Unassembled WGS sequence"/>
</dbReference>